<protein>
    <submittedName>
        <fullName evidence="2">Non-reducing polyketide synthase nscA</fullName>
    </submittedName>
</protein>
<comment type="caution">
    <text evidence="2">The sequence shown here is derived from an EMBL/GenBank/DDBJ whole genome shotgun (WGS) entry which is preliminary data.</text>
</comment>
<accession>A0A4R8QSQ4</accession>
<dbReference type="PANTHER" id="PTHR43074">
    <property type="entry name" value="OMEGA-3 POLYUNSATURATED FATTY ACID SYNTHASE PFAB-RELATED"/>
    <property type="match status" value="1"/>
</dbReference>
<dbReference type="SMART" id="SM00827">
    <property type="entry name" value="PKS_AT"/>
    <property type="match status" value="1"/>
</dbReference>
<dbReference type="Gene3D" id="3.30.70.3290">
    <property type="match status" value="1"/>
</dbReference>
<reference evidence="2 3" key="1">
    <citation type="submission" date="2018-11" db="EMBL/GenBank/DDBJ databases">
        <title>Genome sequence and assembly of Colletotrichum spinosum.</title>
        <authorList>
            <person name="Gan P."/>
            <person name="Shirasu K."/>
        </authorList>
    </citation>
    <scope>NUCLEOTIDE SEQUENCE [LARGE SCALE GENOMIC DNA]</scope>
    <source>
        <strain evidence="2 3">CBS 515.97</strain>
    </source>
</reference>
<evidence type="ECO:0000313" key="3">
    <source>
        <dbReference type="Proteomes" id="UP000295083"/>
    </source>
</evidence>
<sequence length="210" mass="23005">MCPRCIHHHTRIAVTASNLDELRRRLTSVKEIVGDLRPVPTSSSSVAFTFTGQGTYYEGISSHPFHHFPFYRQETEKTTPSTLETPTTTLVVEIALSRFWGFMSVVPSAVLGHSLGEYAVLVAAAGSHVMLSVRAGIDTINSAMRSDSSAQFELSCVNGLKDNVVSGERADMDRVKSRLESISLKCMVLDIPYAFHAAQLDFAAVLQTAR</sequence>
<dbReference type="InterPro" id="IPR016035">
    <property type="entry name" value="Acyl_Trfase/lysoPLipase"/>
</dbReference>
<keyword evidence="3" id="KW-1185">Reference proteome</keyword>
<gene>
    <name evidence="2" type="primary">nscA-0</name>
    <name evidence="2" type="ORF">C8035_v004079</name>
</gene>
<dbReference type="GO" id="GO:0016740">
    <property type="term" value="F:transferase activity"/>
    <property type="evidence" value="ECO:0007669"/>
    <property type="project" value="InterPro"/>
</dbReference>
<feature type="domain" description="Malonyl-CoA:ACP transacylase (MAT)" evidence="1">
    <location>
        <begin position="49"/>
        <end position="209"/>
    </location>
</feature>
<dbReference type="AlphaFoldDB" id="A0A4R8QSQ4"/>
<dbReference type="InterPro" id="IPR014043">
    <property type="entry name" value="Acyl_transferase_dom"/>
</dbReference>
<dbReference type="Proteomes" id="UP000295083">
    <property type="component" value="Unassembled WGS sequence"/>
</dbReference>
<dbReference type="Gene3D" id="3.40.366.10">
    <property type="entry name" value="Malonyl-Coenzyme A Acyl Carrier Protein, domain 2"/>
    <property type="match status" value="3"/>
</dbReference>
<dbReference type="EMBL" id="QAPG01000005">
    <property type="protein sequence ID" value="TDZ40366.1"/>
    <property type="molecule type" value="Genomic_DNA"/>
</dbReference>
<dbReference type="PANTHER" id="PTHR43074:SF1">
    <property type="entry name" value="BETA-KETOACYL SYNTHASE FAMILY PROTEIN-RELATED"/>
    <property type="match status" value="1"/>
</dbReference>
<dbReference type="InterPro" id="IPR052568">
    <property type="entry name" value="PKS-FAS_Synthase"/>
</dbReference>
<dbReference type="InterPro" id="IPR001227">
    <property type="entry name" value="Ac_transferase_dom_sf"/>
</dbReference>
<dbReference type="SUPFAM" id="SSF52151">
    <property type="entry name" value="FabD/lysophospholipase-like"/>
    <property type="match status" value="1"/>
</dbReference>
<name>A0A4R8QSQ4_9PEZI</name>
<proteinExistence type="predicted"/>
<evidence type="ECO:0000259" key="1">
    <source>
        <dbReference type="SMART" id="SM00827"/>
    </source>
</evidence>
<organism evidence="2 3">
    <name type="scientific">Colletotrichum spinosum</name>
    <dbReference type="NCBI Taxonomy" id="1347390"/>
    <lineage>
        <taxon>Eukaryota</taxon>
        <taxon>Fungi</taxon>
        <taxon>Dikarya</taxon>
        <taxon>Ascomycota</taxon>
        <taxon>Pezizomycotina</taxon>
        <taxon>Sordariomycetes</taxon>
        <taxon>Hypocreomycetidae</taxon>
        <taxon>Glomerellales</taxon>
        <taxon>Glomerellaceae</taxon>
        <taxon>Colletotrichum</taxon>
        <taxon>Colletotrichum orbiculare species complex</taxon>
    </lineage>
</organism>
<evidence type="ECO:0000313" key="2">
    <source>
        <dbReference type="EMBL" id="TDZ40366.1"/>
    </source>
</evidence>